<organism evidence="7">
    <name type="scientific">marine metagenome</name>
    <dbReference type="NCBI Taxonomy" id="408172"/>
    <lineage>
        <taxon>unclassified sequences</taxon>
        <taxon>metagenomes</taxon>
        <taxon>ecological metagenomes</taxon>
    </lineage>
</organism>
<dbReference type="GO" id="GO:0008483">
    <property type="term" value="F:transaminase activity"/>
    <property type="evidence" value="ECO:0007669"/>
    <property type="project" value="UniProtKB-KW"/>
</dbReference>
<dbReference type="AlphaFoldDB" id="A0A382TQ29"/>
<comment type="cofactor">
    <cofactor evidence="1">
        <name>pyridoxal 5'-phosphate</name>
        <dbReference type="ChEBI" id="CHEBI:597326"/>
    </cofactor>
</comment>
<protein>
    <recommendedName>
        <fullName evidence="6">Aminotransferase class I/classII large domain-containing protein</fullName>
    </recommendedName>
</protein>
<evidence type="ECO:0000256" key="4">
    <source>
        <dbReference type="ARBA" id="ARBA00022679"/>
    </source>
</evidence>
<dbReference type="InterPro" id="IPR015422">
    <property type="entry name" value="PyrdxlP-dep_Trfase_small"/>
</dbReference>
<feature type="non-terminal residue" evidence="7">
    <location>
        <position position="1"/>
    </location>
</feature>
<proteinExistence type="inferred from homology"/>
<dbReference type="EMBL" id="UINC01138116">
    <property type="protein sequence ID" value="SVD23865.1"/>
    <property type="molecule type" value="Genomic_DNA"/>
</dbReference>
<reference evidence="7" key="1">
    <citation type="submission" date="2018-05" db="EMBL/GenBank/DDBJ databases">
        <authorList>
            <person name="Lanie J.A."/>
            <person name="Ng W.-L."/>
            <person name="Kazmierczak K.M."/>
            <person name="Andrzejewski T.M."/>
            <person name="Davidsen T.M."/>
            <person name="Wayne K.J."/>
            <person name="Tettelin H."/>
            <person name="Glass J.I."/>
            <person name="Rusch D."/>
            <person name="Podicherti R."/>
            <person name="Tsui H.-C.T."/>
            <person name="Winkler M.E."/>
        </authorList>
    </citation>
    <scope>NUCLEOTIDE SEQUENCE</scope>
</reference>
<evidence type="ECO:0000256" key="3">
    <source>
        <dbReference type="ARBA" id="ARBA00022576"/>
    </source>
</evidence>
<evidence type="ECO:0000256" key="1">
    <source>
        <dbReference type="ARBA" id="ARBA00001933"/>
    </source>
</evidence>
<dbReference type="GO" id="GO:0030170">
    <property type="term" value="F:pyridoxal phosphate binding"/>
    <property type="evidence" value="ECO:0007669"/>
    <property type="project" value="InterPro"/>
</dbReference>
<dbReference type="Gene3D" id="3.90.1150.10">
    <property type="entry name" value="Aspartate Aminotransferase, domain 1"/>
    <property type="match status" value="1"/>
</dbReference>
<keyword evidence="5" id="KW-0663">Pyridoxal phosphate</keyword>
<feature type="domain" description="Aminotransferase class I/classII large" evidence="6">
    <location>
        <begin position="22"/>
        <end position="99"/>
    </location>
</feature>
<sequence length="117" mass="13357">EYYIDKHFDEIISITKPQIKDLTIKRNQIAEHMGSLDLEFLPGTTTFYFFVSISKSKLNSEEFCWKLLQEHHVSTVPGIGYGKSCDRFIRVSIGSESIERVKKGLKIIANLISSTSN</sequence>
<dbReference type="InterPro" id="IPR015424">
    <property type="entry name" value="PyrdxlP-dep_Trfase"/>
</dbReference>
<dbReference type="InterPro" id="IPR050596">
    <property type="entry name" value="AspAT/PAT-like"/>
</dbReference>
<dbReference type="PANTHER" id="PTHR46383:SF1">
    <property type="entry name" value="ASPARTATE AMINOTRANSFERASE"/>
    <property type="match status" value="1"/>
</dbReference>
<dbReference type="GO" id="GO:0006520">
    <property type="term" value="P:amino acid metabolic process"/>
    <property type="evidence" value="ECO:0007669"/>
    <property type="project" value="InterPro"/>
</dbReference>
<dbReference type="Pfam" id="PF00155">
    <property type="entry name" value="Aminotran_1_2"/>
    <property type="match status" value="1"/>
</dbReference>
<accession>A0A382TQ29</accession>
<dbReference type="PANTHER" id="PTHR46383">
    <property type="entry name" value="ASPARTATE AMINOTRANSFERASE"/>
    <property type="match status" value="1"/>
</dbReference>
<evidence type="ECO:0000259" key="6">
    <source>
        <dbReference type="Pfam" id="PF00155"/>
    </source>
</evidence>
<name>A0A382TQ29_9ZZZZ</name>
<keyword evidence="4" id="KW-0808">Transferase</keyword>
<dbReference type="InterPro" id="IPR004839">
    <property type="entry name" value="Aminotransferase_I/II_large"/>
</dbReference>
<evidence type="ECO:0000256" key="2">
    <source>
        <dbReference type="ARBA" id="ARBA00007441"/>
    </source>
</evidence>
<keyword evidence="3" id="KW-0032">Aminotransferase</keyword>
<dbReference type="SUPFAM" id="SSF53383">
    <property type="entry name" value="PLP-dependent transferases"/>
    <property type="match status" value="1"/>
</dbReference>
<gene>
    <name evidence="7" type="ORF">METZ01_LOCUS376719</name>
</gene>
<evidence type="ECO:0000313" key="7">
    <source>
        <dbReference type="EMBL" id="SVD23865.1"/>
    </source>
</evidence>
<evidence type="ECO:0000256" key="5">
    <source>
        <dbReference type="ARBA" id="ARBA00022898"/>
    </source>
</evidence>
<comment type="similarity">
    <text evidence="2">Belongs to the class-I pyridoxal-phosphate-dependent aminotransferase family.</text>
</comment>